<feature type="signal peptide" evidence="4">
    <location>
        <begin position="1"/>
        <end position="27"/>
    </location>
</feature>
<evidence type="ECO:0000256" key="1">
    <source>
        <dbReference type="ARBA" id="ARBA00022729"/>
    </source>
</evidence>
<feature type="domain" description="Chitin-binding type-3" evidence="5">
    <location>
        <begin position="222"/>
        <end position="267"/>
    </location>
</feature>
<gene>
    <name evidence="6" type="ORF">ACFPET_22770</name>
</gene>
<evidence type="ECO:0000259" key="5">
    <source>
        <dbReference type="SMART" id="SM00495"/>
    </source>
</evidence>
<dbReference type="EMBL" id="JBHSDK010000061">
    <property type="protein sequence ID" value="MFC4338019.1"/>
    <property type="molecule type" value="Genomic_DNA"/>
</dbReference>
<keyword evidence="6" id="KW-0503">Monooxygenase</keyword>
<evidence type="ECO:0000313" key="7">
    <source>
        <dbReference type="Proteomes" id="UP001595823"/>
    </source>
</evidence>
<dbReference type="InterPro" id="IPR004302">
    <property type="entry name" value="Cellulose/chitin-bd_N"/>
</dbReference>
<accession>A0ABV8U4G1</accession>
<dbReference type="InterPro" id="IPR036573">
    <property type="entry name" value="CBM_sf_5/12"/>
</dbReference>
<feature type="chain" id="PRO_5046124098" evidence="4">
    <location>
        <begin position="28"/>
        <end position="270"/>
    </location>
</feature>
<dbReference type="GO" id="GO:0004497">
    <property type="term" value="F:monooxygenase activity"/>
    <property type="evidence" value="ECO:0007669"/>
    <property type="project" value="UniProtKB-KW"/>
</dbReference>
<reference evidence="7" key="1">
    <citation type="journal article" date="2019" name="Int. J. Syst. Evol. Microbiol.">
        <title>The Global Catalogue of Microorganisms (GCM) 10K type strain sequencing project: providing services to taxonomists for standard genome sequencing and annotation.</title>
        <authorList>
            <consortium name="The Broad Institute Genomics Platform"/>
            <consortium name="The Broad Institute Genome Sequencing Center for Infectious Disease"/>
            <person name="Wu L."/>
            <person name="Ma J."/>
        </authorList>
    </citation>
    <scope>NUCLEOTIDE SEQUENCE [LARGE SCALE GENOMIC DNA]</scope>
    <source>
        <strain evidence="7">IBRC-M 10908</strain>
    </source>
</reference>
<keyword evidence="2" id="KW-0378">Hydrolase</keyword>
<evidence type="ECO:0000313" key="6">
    <source>
        <dbReference type="EMBL" id="MFC4338019.1"/>
    </source>
</evidence>
<dbReference type="Proteomes" id="UP001595823">
    <property type="component" value="Unassembled WGS sequence"/>
</dbReference>
<dbReference type="CDD" id="cd21177">
    <property type="entry name" value="LPMO_AA10"/>
    <property type="match status" value="1"/>
</dbReference>
<protein>
    <submittedName>
        <fullName evidence="6">Lytic polysaccharide monooxygenase</fullName>
    </submittedName>
</protein>
<dbReference type="RefSeq" id="WP_380625619.1">
    <property type="nucleotide sequence ID" value="NZ_JBHSDK010000061.1"/>
</dbReference>
<organism evidence="6 7">
    <name type="scientific">Salininema proteolyticum</name>
    <dbReference type="NCBI Taxonomy" id="1607685"/>
    <lineage>
        <taxon>Bacteria</taxon>
        <taxon>Bacillati</taxon>
        <taxon>Actinomycetota</taxon>
        <taxon>Actinomycetes</taxon>
        <taxon>Glycomycetales</taxon>
        <taxon>Glycomycetaceae</taxon>
        <taxon>Salininema</taxon>
    </lineage>
</organism>
<dbReference type="Gene3D" id="2.70.50.50">
    <property type="entry name" value="chitin-binding protein cbp21"/>
    <property type="match status" value="1"/>
</dbReference>
<dbReference type="Pfam" id="PF03067">
    <property type="entry name" value="LPMO_10"/>
    <property type="match status" value="1"/>
</dbReference>
<dbReference type="InterPro" id="IPR051024">
    <property type="entry name" value="GlcNAc_Chitin_IntDeg"/>
</dbReference>
<proteinExistence type="predicted"/>
<dbReference type="InterPro" id="IPR014756">
    <property type="entry name" value="Ig_E-set"/>
</dbReference>
<keyword evidence="7" id="KW-1185">Reference proteome</keyword>
<sequence>MRKKLATLAVSAGAVVGALAVSAPASAHGWVTDSVGDVESRSGFCAEGVVSDCGGIQYEPQSLEAPKGFPEAGPQDGSLCGIGAFPALDDQRGGAWPKNEVSGGSLGIGWNYTAAHATSKWEYYITKDGWNPDEPLTRAQLEPEPFATFDGGGQRPPFQHVHDVNLPAKQGYHMVYAVWEIADTANSFYNCIDLQFGGDDGGPGDEDPPGDGDPQPGTCDGISDWSTDATYLGGDQVAFNGELYTAKWWTRGDEPGASGQWGVWESNGPC</sequence>
<dbReference type="SMART" id="SM00495">
    <property type="entry name" value="ChtBD3"/>
    <property type="match status" value="1"/>
</dbReference>
<feature type="region of interest" description="Disordered" evidence="3">
    <location>
        <begin position="197"/>
        <end position="224"/>
    </location>
</feature>
<dbReference type="InterPro" id="IPR003610">
    <property type="entry name" value="CBM5/12"/>
</dbReference>
<evidence type="ECO:0000256" key="3">
    <source>
        <dbReference type="SAM" id="MobiDB-lite"/>
    </source>
</evidence>
<keyword evidence="6" id="KW-0560">Oxidoreductase</keyword>
<evidence type="ECO:0000256" key="4">
    <source>
        <dbReference type="SAM" id="SignalP"/>
    </source>
</evidence>
<feature type="compositionally biased region" description="Low complexity" evidence="3">
    <location>
        <begin position="212"/>
        <end position="221"/>
    </location>
</feature>
<evidence type="ECO:0000256" key="2">
    <source>
        <dbReference type="ARBA" id="ARBA00022801"/>
    </source>
</evidence>
<name>A0ABV8U4G1_9ACTN</name>
<dbReference type="Gene3D" id="2.10.10.20">
    <property type="entry name" value="Carbohydrate-binding module superfamily 5/12"/>
    <property type="match status" value="1"/>
</dbReference>
<dbReference type="CDD" id="cd12215">
    <property type="entry name" value="ChiC_BD"/>
    <property type="match status" value="1"/>
</dbReference>
<keyword evidence="1 4" id="KW-0732">Signal</keyword>
<comment type="caution">
    <text evidence="6">The sequence shown here is derived from an EMBL/GenBank/DDBJ whole genome shotgun (WGS) entry which is preliminary data.</text>
</comment>
<dbReference type="PANTHER" id="PTHR34823:SF1">
    <property type="entry name" value="CHITIN-BINDING TYPE-4 DOMAIN-CONTAINING PROTEIN"/>
    <property type="match status" value="1"/>
</dbReference>
<dbReference type="SUPFAM" id="SSF81296">
    <property type="entry name" value="E set domains"/>
    <property type="match status" value="1"/>
</dbReference>
<dbReference type="PANTHER" id="PTHR34823">
    <property type="entry name" value="GLCNAC-BINDING PROTEIN A"/>
    <property type="match status" value="1"/>
</dbReference>
<dbReference type="SUPFAM" id="SSF51055">
    <property type="entry name" value="Carbohydrate binding domain"/>
    <property type="match status" value="1"/>
</dbReference>
<dbReference type="Pfam" id="PF02839">
    <property type="entry name" value="CBM_5_12"/>
    <property type="match status" value="1"/>
</dbReference>